<evidence type="ECO:0000256" key="8">
    <source>
        <dbReference type="ARBA" id="ARBA00060510"/>
    </source>
</evidence>
<dbReference type="SUPFAM" id="SSF53383">
    <property type="entry name" value="PLP-dependent transferases"/>
    <property type="match status" value="1"/>
</dbReference>
<evidence type="ECO:0000256" key="7">
    <source>
        <dbReference type="ARBA" id="ARBA00058439"/>
    </source>
</evidence>
<dbReference type="FunFam" id="3.90.1150.10:FF:000063">
    <property type="entry name" value="Probable cystathionine gamma-synthase"/>
    <property type="match status" value="1"/>
</dbReference>
<dbReference type="GO" id="GO:0019346">
    <property type="term" value="P:transsulfuration"/>
    <property type="evidence" value="ECO:0007669"/>
    <property type="project" value="InterPro"/>
</dbReference>
<organism evidence="12 13">
    <name type="scientific">Pseudomicrostroma glucosiphilum</name>
    <dbReference type="NCBI Taxonomy" id="1684307"/>
    <lineage>
        <taxon>Eukaryota</taxon>
        <taxon>Fungi</taxon>
        <taxon>Dikarya</taxon>
        <taxon>Basidiomycota</taxon>
        <taxon>Ustilaginomycotina</taxon>
        <taxon>Exobasidiomycetes</taxon>
        <taxon>Microstromatales</taxon>
        <taxon>Microstromatales incertae sedis</taxon>
        <taxon>Pseudomicrostroma</taxon>
    </lineage>
</organism>
<dbReference type="InterPro" id="IPR051750">
    <property type="entry name" value="Trans-sulfuration_enzymes"/>
</dbReference>
<gene>
    <name evidence="12" type="ORF">BCV69DRAFT_281402</name>
</gene>
<keyword evidence="3 12" id="KW-0808">Transferase</keyword>
<keyword evidence="2" id="KW-0028">Amino-acid biosynthesis</keyword>
<reference evidence="12 13" key="1">
    <citation type="journal article" date="2018" name="Mol. Biol. Evol.">
        <title>Broad Genomic Sampling Reveals a Smut Pathogenic Ancestry of the Fungal Clade Ustilaginomycotina.</title>
        <authorList>
            <person name="Kijpornyongpan T."/>
            <person name="Mondo S.J."/>
            <person name="Barry K."/>
            <person name="Sandor L."/>
            <person name="Lee J."/>
            <person name="Lipzen A."/>
            <person name="Pangilinan J."/>
            <person name="LaButti K."/>
            <person name="Hainaut M."/>
            <person name="Henrissat B."/>
            <person name="Grigoriev I.V."/>
            <person name="Spatafora J.W."/>
            <person name="Aime M.C."/>
        </authorList>
    </citation>
    <scope>NUCLEOTIDE SEQUENCE [LARGE SCALE GENOMIC DNA]</scope>
    <source>
        <strain evidence="12 13">MCA 4718</strain>
    </source>
</reference>
<evidence type="ECO:0000256" key="11">
    <source>
        <dbReference type="SAM" id="MobiDB-lite"/>
    </source>
</evidence>
<protein>
    <recommendedName>
        <fullName evidence="9">cystathionine gamma-synthase</fullName>
        <ecNumber evidence="9">2.5.1.48</ecNumber>
    </recommendedName>
    <alternativeName>
        <fullName evidence="10">O-succinylhomoserine (thiol)-lyase</fullName>
    </alternativeName>
</protein>
<dbReference type="OrthoDB" id="10047078at2759"/>
<evidence type="ECO:0000256" key="2">
    <source>
        <dbReference type="ARBA" id="ARBA00022605"/>
    </source>
</evidence>
<evidence type="ECO:0000256" key="5">
    <source>
        <dbReference type="ARBA" id="ARBA00023167"/>
    </source>
</evidence>
<name>A0A316UC13_9BASI</name>
<feature type="compositionally biased region" description="Basic and acidic residues" evidence="11">
    <location>
        <begin position="222"/>
        <end position="233"/>
    </location>
</feature>
<evidence type="ECO:0000256" key="1">
    <source>
        <dbReference type="ARBA" id="ARBA00001933"/>
    </source>
</evidence>
<keyword evidence="5" id="KW-0486">Methionine biosynthesis</keyword>
<dbReference type="InterPro" id="IPR000277">
    <property type="entry name" value="Cys/Met-Metab_PyrdxlP-dep_enz"/>
</dbReference>
<evidence type="ECO:0000256" key="3">
    <source>
        <dbReference type="ARBA" id="ARBA00022679"/>
    </source>
</evidence>
<evidence type="ECO:0000313" key="12">
    <source>
        <dbReference type="EMBL" id="PWN22404.1"/>
    </source>
</evidence>
<dbReference type="RefSeq" id="XP_025349564.1">
    <property type="nucleotide sequence ID" value="XM_025491977.1"/>
</dbReference>
<comment type="pathway">
    <text evidence="8">Amino-acid biosynthesis; L-methionine biosynthesis via de novo pathway; L-cystathionine from O-succinyl-L-homoserine: step 1/1.</text>
</comment>
<evidence type="ECO:0000256" key="9">
    <source>
        <dbReference type="ARBA" id="ARBA00066530"/>
    </source>
</evidence>
<feature type="region of interest" description="Disordered" evidence="11">
    <location>
        <begin position="318"/>
        <end position="346"/>
    </location>
</feature>
<dbReference type="GO" id="GO:0009086">
    <property type="term" value="P:methionine biosynthetic process"/>
    <property type="evidence" value="ECO:0007669"/>
    <property type="project" value="UniProtKB-KW"/>
</dbReference>
<dbReference type="PANTHER" id="PTHR42699:SF1">
    <property type="entry name" value="CYSTATHIONINE GAMMA-SYNTHASE-RELATED"/>
    <property type="match status" value="1"/>
</dbReference>
<dbReference type="FunFam" id="3.40.640.10:FF:000111">
    <property type="entry name" value="Cystathionine gamma-synthase"/>
    <property type="match status" value="1"/>
</dbReference>
<dbReference type="InterPro" id="IPR015424">
    <property type="entry name" value="PyrdxlP-dep_Trfase"/>
</dbReference>
<proteinExistence type="predicted"/>
<dbReference type="EMBL" id="KZ819323">
    <property type="protein sequence ID" value="PWN22404.1"/>
    <property type="molecule type" value="Genomic_DNA"/>
</dbReference>
<dbReference type="Gene3D" id="3.90.1150.10">
    <property type="entry name" value="Aspartate Aminotransferase, domain 1"/>
    <property type="match status" value="1"/>
</dbReference>
<feature type="compositionally biased region" description="Basic residues" evidence="11">
    <location>
        <begin position="234"/>
        <end position="243"/>
    </location>
</feature>
<dbReference type="AlphaFoldDB" id="A0A316UC13"/>
<comment type="catalytic activity">
    <reaction evidence="6">
        <text>O-succinyl-L-homoserine + L-cysteine = L,L-cystathionine + succinate + H(+)</text>
        <dbReference type="Rhea" id="RHEA:20397"/>
        <dbReference type="ChEBI" id="CHEBI:15378"/>
        <dbReference type="ChEBI" id="CHEBI:30031"/>
        <dbReference type="ChEBI" id="CHEBI:35235"/>
        <dbReference type="ChEBI" id="CHEBI:57661"/>
        <dbReference type="ChEBI" id="CHEBI:58161"/>
        <dbReference type="EC" id="2.5.1.48"/>
    </reaction>
</comment>
<dbReference type="InterPro" id="IPR015422">
    <property type="entry name" value="PyrdxlP-dep_Trfase_small"/>
</dbReference>
<dbReference type="PANTHER" id="PTHR42699">
    <property type="match status" value="1"/>
</dbReference>
<dbReference type="Proteomes" id="UP000245942">
    <property type="component" value="Unassembled WGS sequence"/>
</dbReference>
<feature type="compositionally biased region" description="Low complexity" evidence="11">
    <location>
        <begin position="244"/>
        <end position="254"/>
    </location>
</feature>
<keyword evidence="13" id="KW-1185">Reference proteome</keyword>
<comment type="cofactor">
    <cofactor evidence="1">
        <name>pyridoxal 5'-phosphate</name>
        <dbReference type="ChEBI" id="CHEBI:597326"/>
    </cofactor>
</comment>
<sequence length="712" mass="77563">MTAMTATSRPQAAASRSLDGGYDYSVGTSIPANMAHAVSVSLPKWKDNVDYEEGKLDDVMQIGYPRFFIHKSIQQLAAVLVRKFGTPALGASEAERCLLLPSSRSADRCRAFMQSQYAKTPPAKGESSQLPVRVVQFSLVSPSAAGEGPVASSQELSLSAAPVYLYIVLFPASAFPLAKAFWQHTGDGISSRLAEHSLRILAEMGRVGDDTPSPGTRTPIRKAVEDDASEPVHRRYSKNRHYSRASSSNAAPSALAASGPIKAAMPALRAAQDTADPDAELESGSQSAYVEERYGRNLPASSASLAKKVLKRRIAGTLLADRLPPPNPAEDGSQSKEHEVGTTAREGTQLSEDDVFLFPTGMSSIFHAHQTALRWRKRSAGVEKVGKSVCFGFPYTDTLKILQKWGPGCHFYGNGQDSDLDNLEKLLQAQSPRSGEAPVLSLFCEFPSNPLLRCPDLPRIRRLADKYNFVVVVDETIGNFLNVEVLPYADIVVSSLTKVFSGDANVMGGSMVINPQSVHKQALRAALEEEYEDNYWGVDSVFMERNSRDFASRVERIDLNAEALADLLHGEMLKERDDEVPKARQVIKGVYYPKYITRNHYDACRRTKNLLGSGSTSLREGGGYGGLFSVIFTSTQASTAFYDELKCAKGPSLGTNFTLASPYAILAHYTELDWAAQFGVDSALVRVSTGLEETEELKTMFSRALEAARNAV</sequence>
<keyword evidence="4" id="KW-0663">Pyridoxal phosphate</keyword>
<feature type="region of interest" description="Disordered" evidence="11">
    <location>
        <begin position="267"/>
        <end position="288"/>
    </location>
</feature>
<dbReference type="GO" id="GO:0030170">
    <property type="term" value="F:pyridoxal phosphate binding"/>
    <property type="evidence" value="ECO:0007669"/>
    <property type="project" value="InterPro"/>
</dbReference>
<dbReference type="GO" id="GO:0003962">
    <property type="term" value="F:cystathionine gamma-synthase activity"/>
    <property type="evidence" value="ECO:0007669"/>
    <property type="project" value="UniProtKB-EC"/>
</dbReference>
<dbReference type="EC" id="2.5.1.48" evidence="9"/>
<evidence type="ECO:0000256" key="10">
    <source>
        <dbReference type="ARBA" id="ARBA00083849"/>
    </source>
</evidence>
<evidence type="ECO:0000256" key="6">
    <source>
        <dbReference type="ARBA" id="ARBA00051441"/>
    </source>
</evidence>
<dbReference type="Pfam" id="PF01053">
    <property type="entry name" value="Cys_Met_Meta_PP"/>
    <property type="match status" value="1"/>
</dbReference>
<accession>A0A316UC13</accession>
<dbReference type="Gene3D" id="3.40.640.10">
    <property type="entry name" value="Type I PLP-dependent aspartate aminotransferase-like (Major domain)"/>
    <property type="match status" value="1"/>
</dbReference>
<evidence type="ECO:0000313" key="13">
    <source>
        <dbReference type="Proteomes" id="UP000245942"/>
    </source>
</evidence>
<dbReference type="GeneID" id="37013711"/>
<feature type="region of interest" description="Disordered" evidence="11">
    <location>
        <begin position="204"/>
        <end position="254"/>
    </location>
</feature>
<dbReference type="STRING" id="1684307.A0A316UC13"/>
<dbReference type="InterPro" id="IPR015421">
    <property type="entry name" value="PyrdxlP-dep_Trfase_major"/>
</dbReference>
<evidence type="ECO:0000256" key="4">
    <source>
        <dbReference type="ARBA" id="ARBA00022898"/>
    </source>
</evidence>
<comment type="function">
    <text evidence="7">Catalyzes the formation of L-cystathionine from O-succinyl-L-homoserine (OSHS) and L-cysteine, via a gamma-replacement reaction. In the absence of thiol, catalyzes gamma-elimination to form 2-oxobutanoate, succinate and ammonia.</text>
</comment>